<evidence type="ECO:0000313" key="3">
    <source>
        <dbReference type="Proteomes" id="UP000706122"/>
    </source>
</evidence>
<reference evidence="1" key="1">
    <citation type="submission" date="2019-11" db="EMBL/GenBank/DDBJ databases">
        <title>Spread of Macrolides and rifampicin resistant Rhodococcus equi in clinical isolates in the USA.</title>
        <authorList>
            <person name="Alvarez-Narvaez S."/>
            <person name="Huber L."/>
            <person name="Cohen N.D."/>
            <person name="Slovis N."/>
            <person name="Greiter M."/>
            <person name="Giguere S."/>
            <person name="Hart K."/>
        </authorList>
    </citation>
    <scope>NUCLEOTIDE SEQUENCE</scope>
    <source>
        <strain evidence="1">Lh_5</strain>
    </source>
</reference>
<dbReference type="EMBL" id="WUYC01000001">
    <property type="protein sequence ID" value="MBM4712869.1"/>
    <property type="molecule type" value="Genomic_DNA"/>
</dbReference>
<proteinExistence type="predicted"/>
<protein>
    <submittedName>
        <fullName evidence="1">Uncharacterized protein</fullName>
    </submittedName>
</protein>
<comment type="caution">
    <text evidence="1">The sequence shown here is derived from an EMBL/GenBank/DDBJ whole genome shotgun (WGS) entry which is preliminary data.</text>
</comment>
<evidence type="ECO:0000313" key="2">
    <source>
        <dbReference type="EMBL" id="NKS24583.1"/>
    </source>
</evidence>
<gene>
    <name evidence="2" type="ORF">GS505_01655</name>
    <name evidence="1" type="ORF">GS551_01440</name>
</gene>
<sequence length="190" mass="21756">MGYATMFTGEIHVDPPLNEAEREYLRQFSESRRMASPLGLYALDPAAAALKTNRPPADQPGWWCPWVPSEDGSRLVWDGHEKIYRSSDWMSYLIDTFLRSGARVQRELEDPMPGRVYPEGLQQFTFNHSMYGTVLAMRQDGASWRIEVGNNEVTVVETSGPAPSEFVLFVLRWATLFELDREFDAAFDLR</sequence>
<dbReference type="EMBL" id="WUYZ01000001">
    <property type="protein sequence ID" value="NKS24583.1"/>
    <property type="molecule type" value="Genomic_DNA"/>
</dbReference>
<evidence type="ECO:0000313" key="1">
    <source>
        <dbReference type="EMBL" id="MBM4712869.1"/>
    </source>
</evidence>
<name>A0AAE2W2K9_RHOHA</name>
<accession>A0AAE2W2K9</accession>
<reference evidence="2" key="2">
    <citation type="journal article" date="2020" name="Environ. Microbiol.">
        <title>The novel and transferable erm(51) gene confers Macrolides, Lincosamides, and Streptogramins B (MLSB) resistance to clonal Rhodococcus equi in the environment.</title>
        <authorList>
            <person name="Huber L."/>
            <person name="Giguere S."/>
            <person name="Slovis N.M."/>
            <person name="Alvarez-Narvaez S."/>
            <person name="Hart K.A."/>
            <person name="Greiter M."/>
            <person name="Morris E.R.A."/>
            <person name="Cohen N.D."/>
        </authorList>
    </citation>
    <scope>NUCLEOTIDE SEQUENCE</scope>
    <source>
        <strain evidence="2">Lh_141_1</strain>
    </source>
</reference>
<dbReference type="Proteomes" id="UP000605618">
    <property type="component" value="Unassembled WGS sequence"/>
</dbReference>
<organism evidence="1 3">
    <name type="scientific">Rhodococcus hoagii</name>
    <name type="common">Corynebacterium equii</name>
    <dbReference type="NCBI Taxonomy" id="43767"/>
    <lineage>
        <taxon>Bacteria</taxon>
        <taxon>Bacillati</taxon>
        <taxon>Actinomycetota</taxon>
        <taxon>Actinomycetes</taxon>
        <taxon>Mycobacteriales</taxon>
        <taxon>Nocardiaceae</taxon>
        <taxon>Prescottella</taxon>
    </lineage>
</organism>
<dbReference type="AlphaFoldDB" id="A0AAE2W2K9"/>
<dbReference type="Proteomes" id="UP000706122">
    <property type="component" value="Unassembled WGS sequence"/>
</dbReference>